<dbReference type="AlphaFoldDB" id="A0AAQ4DG31"/>
<keyword evidence="13" id="KW-1185">Reference proteome</keyword>
<dbReference type="PANTHER" id="PTHR11848:SF310">
    <property type="entry name" value="PROTEIN 60A-RELATED"/>
    <property type="match status" value="1"/>
</dbReference>
<dbReference type="Pfam" id="PF00688">
    <property type="entry name" value="TGFb_propeptide"/>
    <property type="match status" value="1"/>
</dbReference>
<evidence type="ECO:0000256" key="3">
    <source>
        <dbReference type="ARBA" id="ARBA00022514"/>
    </source>
</evidence>
<dbReference type="EMBL" id="JARKHS020031183">
    <property type="protein sequence ID" value="KAK8761421.1"/>
    <property type="molecule type" value="Genomic_DNA"/>
</dbReference>
<keyword evidence="3" id="KW-0202">Cytokine</keyword>
<evidence type="ECO:0000313" key="13">
    <source>
        <dbReference type="Proteomes" id="UP001321473"/>
    </source>
</evidence>
<comment type="similarity">
    <text evidence="2 9">Belongs to the TGF-beta family.</text>
</comment>
<feature type="domain" description="TGF-beta family profile" evidence="11">
    <location>
        <begin position="841"/>
        <end position="958"/>
    </location>
</feature>
<name>A0AAQ4DG31_AMBAM</name>
<organism evidence="12 13">
    <name type="scientific">Amblyomma americanum</name>
    <name type="common">Lone star tick</name>
    <dbReference type="NCBI Taxonomy" id="6943"/>
    <lineage>
        <taxon>Eukaryota</taxon>
        <taxon>Metazoa</taxon>
        <taxon>Ecdysozoa</taxon>
        <taxon>Arthropoda</taxon>
        <taxon>Chelicerata</taxon>
        <taxon>Arachnida</taxon>
        <taxon>Acari</taxon>
        <taxon>Parasitiformes</taxon>
        <taxon>Ixodida</taxon>
        <taxon>Ixodoidea</taxon>
        <taxon>Ixodidae</taxon>
        <taxon>Amblyomminae</taxon>
        <taxon>Amblyomma</taxon>
    </lineage>
</organism>
<dbReference type="InterPro" id="IPR015615">
    <property type="entry name" value="TGF-beta-rel"/>
</dbReference>
<accession>A0AAQ4DG31</accession>
<evidence type="ECO:0000256" key="9">
    <source>
        <dbReference type="RuleBase" id="RU000354"/>
    </source>
</evidence>
<keyword evidence="7" id="KW-1015">Disulfide bond</keyword>
<evidence type="ECO:0000256" key="7">
    <source>
        <dbReference type="ARBA" id="ARBA00023157"/>
    </source>
</evidence>
<dbReference type="InterPro" id="IPR001111">
    <property type="entry name" value="TGF-b_propeptide"/>
</dbReference>
<gene>
    <name evidence="12" type="ORF">V5799_027310</name>
</gene>
<keyword evidence="4" id="KW-0964">Secreted</keyword>
<evidence type="ECO:0000259" key="11">
    <source>
        <dbReference type="PROSITE" id="PS51362"/>
    </source>
</evidence>
<dbReference type="GO" id="GO:0008083">
    <property type="term" value="F:growth factor activity"/>
    <property type="evidence" value="ECO:0007669"/>
    <property type="project" value="UniProtKB-KW"/>
</dbReference>
<keyword evidence="5" id="KW-0732">Signal</keyword>
<dbReference type="PROSITE" id="PS00250">
    <property type="entry name" value="TGF_BETA_1"/>
    <property type="match status" value="1"/>
</dbReference>
<dbReference type="SMART" id="SM00204">
    <property type="entry name" value="TGFB"/>
    <property type="match status" value="1"/>
</dbReference>
<keyword evidence="8" id="KW-0325">Glycoprotein</keyword>
<feature type="compositionally biased region" description="Basic and acidic residues" evidence="10">
    <location>
        <begin position="120"/>
        <end position="129"/>
    </location>
</feature>
<feature type="region of interest" description="Disordered" evidence="10">
    <location>
        <begin position="819"/>
        <end position="841"/>
    </location>
</feature>
<keyword evidence="6 9" id="KW-0339">Growth factor</keyword>
<reference evidence="12 13" key="1">
    <citation type="journal article" date="2023" name="Arcadia Sci">
        <title>De novo assembly of a long-read Amblyomma americanum tick genome.</title>
        <authorList>
            <person name="Chou S."/>
            <person name="Poskanzer K.E."/>
            <person name="Rollins M."/>
            <person name="Thuy-Boun P.S."/>
        </authorList>
    </citation>
    <scope>NUCLEOTIDE SEQUENCE [LARGE SCALE GENOMIC DNA]</scope>
    <source>
        <strain evidence="12">F_SG_1</strain>
        <tissue evidence="12">Salivary glands</tissue>
    </source>
</reference>
<comment type="subcellular location">
    <subcellularLocation>
        <location evidence="1">Secreted</location>
    </subcellularLocation>
</comment>
<feature type="compositionally biased region" description="Low complexity" evidence="10">
    <location>
        <begin position="152"/>
        <end position="183"/>
    </location>
</feature>
<feature type="compositionally biased region" description="Basic residues" evidence="10">
    <location>
        <begin position="819"/>
        <end position="832"/>
    </location>
</feature>
<dbReference type="PROSITE" id="PS51362">
    <property type="entry name" value="TGF_BETA_2"/>
    <property type="match status" value="1"/>
</dbReference>
<dbReference type="GO" id="GO:0005615">
    <property type="term" value="C:extracellular space"/>
    <property type="evidence" value="ECO:0007669"/>
    <property type="project" value="UniProtKB-KW"/>
</dbReference>
<dbReference type="InterPro" id="IPR029034">
    <property type="entry name" value="Cystine-knot_cytokine"/>
</dbReference>
<evidence type="ECO:0000256" key="4">
    <source>
        <dbReference type="ARBA" id="ARBA00022525"/>
    </source>
</evidence>
<dbReference type="SUPFAM" id="SSF57501">
    <property type="entry name" value="Cystine-knot cytokines"/>
    <property type="match status" value="1"/>
</dbReference>
<evidence type="ECO:0000256" key="10">
    <source>
        <dbReference type="SAM" id="MobiDB-lite"/>
    </source>
</evidence>
<evidence type="ECO:0000256" key="5">
    <source>
        <dbReference type="ARBA" id="ARBA00022729"/>
    </source>
</evidence>
<dbReference type="InterPro" id="IPR001839">
    <property type="entry name" value="TGF-b_C"/>
</dbReference>
<protein>
    <recommendedName>
        <fullName evidence="11">TGF-beta family profile domain-containing protein</fullName>
    </recommendedName>
</protein>
<dbReference type="GO" id="GO:0005125">
    <property type="term" value="F:cytokine activity"/>
    <property type="evidence" value="ECO:0007669"/>
    <property type="project" value="UniProtKB-KW"/>
</dbReference>
<dbReference type="CDD" id="cd13761">
    <property type="entry name" value="TGF_beta_BMP5_like"/>
    <property type="match status" value="1"/>
</dbReference>
<dbReference type="Proteomes" id="UP001321473">
    <property type="component" value="Unassembled WGS sequence"/>
</dbReference>
<sequence length="958" mass="108621">MRRRCLGGLRDGGVDGHREHPILRDCTGLLSSYLHAFNVLSTVIDVVRLALQVSCAVRTQNEPPHASNPMHFFLLLSNPALPAEKTGQQNPDAGSSEVSVDATDRDVYFVRRLDDRQNRFERRSDRGDEATLPTESHGFRPPLADDYDEPLTTDTASTAREATASTEGTTTTTTTEGLATTDDVGGGVDVELVSRKRRRLPPMPLMCVFGGNERSQQTPLPPDGLCDLAYFDSFYRAGLLNTFARRAHSAAFERFVSAAAKYRLTEVGVAVAAEGNTRAQEELTSPKTWPTLRKLWNRGVVHFGVLDFEVVDGTTPEHVDRIFDLMFLLKELQLRMTTRRFDQWPYLALGITFLERSDNELFRSFTHHLGLTQVQLLVLRTHLSSRDDTSPECTITGSSVWGEPLAHYHPNIMETLEFLRVQNVSLEASVAMISMSVAARYYAPLDSFDPGSKCIALDDAEKRLGVGSFAENCRDGAYVDGVERLAKFEVMRIARTQPRRLAIIFDSEDTIFAKARYRTTDPATLRFEKRQKSETKMCLLRFKISMPLCISLLALSVQLCSAAYYADNGVDQTIIYRTLPKSERREMQQEILNLLGFDHRPKPKIHERRFSAPRYLLDLYNSFKDEDNGDIHLDAAKAHNEFITNNQSLRMINDSDVIMSFLNHAHHRSPHLRHDNEKRFWFDVSEVSPQESILKAEFNIYRNAAACTLPADHTCTLEISMLRHGMKIEDVVLQHVDNLTIDAKTHGWLAFNVTEPFLTWIAFPNENMGLFLQAHCKASGHDMRPHELHPHDLSLVGSDGRSDLQPFMVAFLRDGGPNRRRHRVTRATRKRHSTDVSYPDRHEKNPYFDTRPLGRRNSCQKRNLFVSFKDLGWQDWIIAPDGYTAFYCDGECSFPLNMNATNHAIVQTLVHLVDPVQAPKPCCAPTRLSAIMVLYFDDNSNVILKRYKNMVVKACGCH</sequence>
<dbReference type="InterPro" id="IPR017948">
    <property type="entry name" value="TGFb_CS"/>
</dbReference>
<dbReference type="Gene3D" id="2.60.120.970">
    <property type="match status" value="1"/>
</dbReference>
<evidence type="ECO:0000256" key="8">
    <source>
        <dbReference type="ARBA" id="ARBA00023180"/>
    </source>
</evidence>
<evidence type="ECO:0000256" key="2">
    <source>
        <dbReference type="ARBA" id="ARBA00006656"/>
    </source>
</evidence>
<comment type="caution">
    <text evidence="12">The sequence shown here is derived from an EMBL/GenBank/DDBJ whole genome shotgun (WGS) entry which is preliminary data.</text>
</comment>
<dbReference type="PANTHER" id="PTHR11848">
    <property type="entry name" value="TGF-BETA FAMILY"/>
    <property type="match status" value="1"/>
</dbReference>
<evidence type="ECO:0000256" key="6">
    <source>
        <dbReference type="ARBA" id="ARBA00023030"/>
    </source>
</evidence>
<dbReference type="FunFam" id="2.10.90.10:FF:000003">
    <property type="entry name" value="Bone morphogenetic protein 5"/>
    <property type="match status" value="1"/>
</dbReference>
<proteinExistence type="inferred from homology"/>
<dbReference type="Gene3D" id="2.10.90.10">
    <property type="entry name" value="Cystine-knot cytokines"/>
    <property type="match status" value="1"/>
</dbReference>
<evidence type="ECO:0000256" key="1">
    <source>
        <dbReference type="ARBA" id="ARBA00004613"/>
    </source>
</evidence>
<evidence type="ECO:0000313" key="12">
    <source>
        <dbReference type="EMBL" id="KAK8761421.1"/>
    </source>
</evidence>
<feature type="region of interest" description="Disordered" evidence="10">
    <location>
        <begin position="120"/>
        <end position="185"/>
    </location>
</feature>
<dbReference type="GO" id="GO:0032502">
    <property type="term" value="P:developmental process"/>
    <property type="evidence" value="ECO:0007669"/>
    <property type="project" value="UniProtKB-ARBA"/>
</dbReference>
<dbReference type="Pfam" id="PF00019">
    <property type="entry name" value="TGF_beta"/>
    <property type="match status" value="1"/>
</dbReference>